<name>A0A0D7B7C0_9AGAR</name>
<reference evidence="3 4" key="1">
    <citation type="journal article" date="2015" name="Fungal Genet. Biol.">
        <title>Evolution of novel wood decay mechanisms in Agaricales revealed by the genome sequences of Fistulina hepatica and Cylindrobasidium torrendii.</title>
        <authorList>
            <person name="Floudas D."/>
            <person name="Held B.W."/>
            <person name="Riley R."/>
            <person name="Nagy L.G."/>
            <person name="Koehler G."/>
            <person name="Ransdell A.S."/>
            <person name="Younus H."/>
            <person name="Chow J."/>
            <person name="Chiniquy J."/>
            <person name="Lipzen A."/>
            <person name="Tritt A."/>
            <person name="Sun H."/>
            <person name="Haridas S."/>
            <person name="LaButti K."/>
            <person name="Ohm R.A."/>
            <person name="Kues U."/>
            <person name="Blanchette R.A."/>
            <person name="Grigoriev I.V."/>
            <person name="Minto R.E."/>
            <person name="Hibbett D.S."/>
        </authorList>
    </citation>
    <scope>NUCLEOTIDE SEQUENCE [LARGE SCALE GENOMIC DNA]</scope>
    <source>
        <strain evidence="3 4">FP15055 ss-10</strain>
    </source>
</reference>
<sequence length="368" mass="39411">MAAASLVSAHPHLARDDPEFAKRATFQQKARRSLGGCQAELMRRGGVYERGIARRAALAEKAREDKLLRRDMPYRKRDFASILATDHHSNLTGVTNSTDASILFTGNGSCVLGPETTQGPYYVDGEYVRWDIREDQEGVDTYVDVQLIDVNTCDPVEGVYIDFWHANATGVYSGIVASGNGDSSDESNLNKTWLRGLQATNEDGVAQWLTVFPGHYTSRATHVHILAHQNGTFFENGTFTSDEVSHVGQIFFDQSLISEVELTAPYNTNTQELTTNSDDQIMSEEAADIDPVVEYVYLGDDVTDGLMAWVALGIDTTAYSTVSPAATLTENGGVENASSGGMGGGGGDMPSGSMGAPPSASASASASA</sequence>
<evidence type="ECO:0000256" key="1">
    <source>
        <dbReference type="SAM" id="MobiDB-lite"/>
    </source>
</evidence>
<dbReference type="CDD" id="cd03457">
    <property type="entry name" value="intradiol_dioxygenase_like"/>
    <property type="match status" value="1"/>
</dbReference>
<dbReference type="GO" id="GO:0008199">
    <property type="term" value="F:ferric iron binding"/>
    <property type="evidence" value="ECO:0007669"/>
    <property type="project" value="InterPro"/>
</dbReference>
<dbReference type="InterPro" id="IPR015889">
    <property type="entry name" value="Intradiol_dOase_core"/>
</dbReference>
<accession>A0A0D7B7C0</accession>
<dbReference type="SUPFAM" id="SSF49482">
    <property type="entry name" value="Aromatic compound dioxygenase"/>
    <property type="match status" value="1"/>
</dbReference>
<organism evidence="3 4">
    <name type="scientific">Cylindrobasidium torrendii FP15055 ss-10</name>
    <dbReference type="NCBI Taxonomy" id="1314674"/>
    <lineage>
        <taxon>Eukaryota</taxon>
        <taxon>Fungi</taxon>
        <taxon>Dikarya</taxon>
        <taxon>Basidiomycota</taxon>
        <taxon>Agaricomycotina</taxon>
        <taxon>Agaricomycetes</taxon>
        <taxon>Agaricomycetidae</taxon>
        <taxon>Agaricales</taxon>
        <taxon>Marasmiineae</taxon>
        <taxon>Physalacriaceae</taxon>
        <taxon>Cylindrobasidium</taxon>
    </lineage>
</organism>
<dbReference type="EMBL" id="KN880565">
    <property type="protein sequence ID" value="KIY66130.1"/>
    <property type="molecule type" value="Genomic_DNA"/>
</dbReference>
<feature type="compositionally biased region" description="Low complexity" evidence="1">
    <location>
        <begin position="350"/>
        <end position="368"/>
    </location>
</feature>
<dbReference type="InterPro" id="IPR000627">
    <property type="entry name" value="Intradiol_dOase_C"/>
</dbReference>
<gene>
    <name evidence="3" type="ORF">CYLTODRAFT_355579</name>
</gene>
<proteinExistence type="predicted"/>
<feature type="region of interest" description="Disordered" evidence="1">
    <location>
        <begin position="329"/>
        <end position="368"/>
    </location>
</feature>
<evidence type="ECO:0000313" key="3">
    <source>
        <dbReference type="EMBL" id="KIY66130.1"/>
    </source>
</evidence>
<dbReference type="PANTHER" id="PTHR34315">
    <property type="match status" value="1"/>
</dbReference>
<keyword evidence="3" id="KW-0560">Oxidoreductase</keyword>
<dbReference type="Pfam" id="PF00775">
    <property type="entry name" value="Dioxygenase_C"/>
    <property type="match status" value="1"/>
</dbReference>
<dbReference type="Proteomes" id="UP000054007">
    <property type="component" value="Unassembled WGS sequence"/>
</dbReference>
<feature type="domain" description="Intradiol ring-cleavage dioxygenases" evidence="2">
    <location>
        <begin position="127"/>
        <end position="220"/>
    </location>
</feature>
<dbReference type="AlphaFoldDB" id="A0A0D7B7C0"/>
<evidence type="ECO:0000313" key="4">
    <source>
        <dbReference type="Proteomes" id="UP000054007"/>
    </source>
</evidence>
<feature type="compositionally biased region" description="Gly residues" evidence="1">
    <location>
        <begin position="340"/>
        <end position="349"/>
    </location>
</feature>
<dbReference type="GO" id="GO:0016702">
    <property type="term" value="F:oxidoreductase activity, acting on single donors with incorporation of molecular oxygen, incorporation of two atoms of oxygen"/>
    <property type="evidence" value="ECO:0007669"/>
    <property type="project" value="InterPro"/>
</dbReference>
<evidence type="ECO:0000259" key="2">
    <source>
        <dbReference type="Pfam" id="PF00775"/>
    </source>
</evidence>
<dbReference type="OrthoDB" id="121380at2759"/>
<dbReference type="STRING" id="1314674.A0A0D7B7C0"/>
<keyword evidence="3" id="KW-0223">Dioxygenase</keyword>
<protein>
    <submittedName>
        <fullName evidence="3">Aromatic compound dioxygenase</fullName>
    </submittedName>
</protein>
<dbReference type="Gene3D" id="2.60.130.10">
    <property type="entry name" value="Aromatic compound dioxygenase"/>
    <property type="match status" value="1"/>
</dbReference>
<dbReference type="PANTHER" id="PTHR34315:SF1">
    <property type="entry name" value="INTRADIOL RING-CLEAVAGE DIOXYGENASES DOMAIN-CONTAINING PROTEIN-RELATED"/>
    <property type="match status" value="1"/>
</dbReference>
<keyword evidence="4" id="KW-1185">Reference proteome</keyword>